<keyword evidence="2" id="KW-0732">Signal</keyword>
<feature type="signal peptide" evidence="2">
    <location>
        <begin position="1"/>
        <end position="19"/>
    </location>
</feature>
<proteinExistence type="predicted"/>
<evidence type="ECO:0000256" key="1">
    <source>
        <dbReference type="SAM" id="MobiDB-lite"/>
    </source>
</evidence>
<evidence type="ECO:0000256" key="2">
    <source>
        <dbReference type="SAM" id="SignalP"/>
    </source>
</evidence>
<reference evidence="3" key="1">
    <citation type="submission" date="2016-06" db="UniProtKB">
        <authorList>
            <consortium name="WormBaseParasite"/>
        </authorList>
    </citation>
    <scope>IDENTIFICATION</scope>
</reference>
<feature type="chain" id="PRO_5008148851" evidence="2">
    <location>
        <begin position="20"/>
        <end position="160"/>
    </location>
</feature>
<name>A0A183ERH1_9BILA</name>
<accession>A0A183ERH1</accession>
<dbReference type="AlphaFoldDB" id="A0A183ERH1"/>
<feature type="compositionally biased region" description="Pro residues" evidence="1">
    <location>
        <begin position="143"/>
        <end position="160"/>
    </location>
</feature>
<feature type="compositionally biased region" description="Low complexity" evidence="1">
    <location>
        <begin position="131"/>
        <end position="142"/>
    </location>
</feature>
<organism evidence="3">
    <name type="scientific">Gongylonema pulchrum</name>
    <dbReference type="NCBI Taxonomy" id="637853"/>
    <lineage>
        <taxon>Eukaryota</taxon>
        <taxon>Metazoa</taxon>
        <taxon>Ecdysozoa</taxon>
        <taxon>Nematoda</taxon>
        <taxon>Chromadorea</taxon>
        <taxon>Rhabditida</taxon>
        <taxon>Spirurina</taxon>
        <taxon>Spiruromorpha</taxon>
        <taxon>Spiruroidea</taxon>
        <taxon>Gongylonematidae</taxon>
        <taxon>Gongylonema</taxon>
    </lineage>
</organism>
<feature type="region of interest" description="Disordered" evidence="1">
    <location>
        <begin position="127"/>
        <end position="160"/>
    </location>
</feature>
<protein>
    <submittedName>
        <fullName evidence="3">Classical arabinogalactan protein 26</fullName>
    </submittedName>
</protein>
<dbReference type="WBParaSite" id="GPUH_0002359201-mRNA-1">
    <property type="protein sequence ID" value="GPUH_0002359201-mRNA-1"/>
    <property type="gene ID" value="GPUH_0002359201"/>
</dbReference>
<sequence>LCHPSLSVTLLPVTTGCSAMVGCMGTAYSPFSIASVPPSPPRGPLLSVTARPLPVLAPATYSSLLALPPNPNGLSCCNCAGRHPFAFCSQPTMLQVIASGEYKIDYNSFASAASPVAVTAAVSTKMTGNIPSPSSNTSLSPQLLPPPVSLPTPPPAPNSC</sequence>
<evidence type="ECO:0000313" key="3">
    <source>
        <dbReference type="WBParaSite" id="GPUH_0002359201-mRNA-1"/>
    </source>
</evidence>